<evidence type="ECO:0000313" key="2">
    <source>
        <dbReference type="Proteomes" id="UP000780801"/>
    </source>
</evidence>
<dbReference type="OrthoDB" id="2436324at2759"/>
<dbReference type="Proteomes" id="UP000780801">
    <property type="component" value="Unassembled WGS sequence"/>
</dbReference>
<comment type="caution">
    <text evidence="1">The sequence shown here is derived from an EMBL/GenBank/DDBJ whole genome shotgun (WGS) entry which is preliminary data.</text>
</comment>
<organism evidence="1 2">
    <name type="scientific">Lunasporangiospora selenospora</name>
    <dbReference type="NCBI Taxonomy" id="979761"/>
    <lineage>
        <taxon>Eukaryota</taxon>
        <taxon>Fungi</taxon>
        <taxon>Fungi incertae sedis</taxon>
        <taxon>Mucoromycota</taxon>
        <taxon>Mortierellomycotina</taxon>
        <taxon>Mortierellomycetes</taxon>
        <taxon>Mortierellales</taxon>
        <taxon>Mortierellaceae</taxon>
        <taxon>Lunasporangiospora</taxon>
    </lineage>
</organism>
<evidence type="ECO:0000313" key="1">
    <source>
        <dbReference type="EMBL" id="KAF9581670.1"/>
    </source>
</evidence>
<sequence length="56" mass="6438">MLQESPFVYEKVTKDDIWRAAHAVTENTEKECAVAAHLVNQLRPFVPKLIVIEDDE</sequence>
<accession>A0A9P6FTQ8</accession>
<name>A0A9P6FTQ8_9FUNG</name>
<feature type="non-terminal residue" evidence="1">
    <location>
        <position position="56"/>
    </location>
</feature>
<dbReference type="AlphaFoldDB" id="A0A9P6FTQ8"/>
<keyword evidence="2" id="KW-1185">Reference proteome</keyword>
<reference evidence="1" key="1">
    <citation type="journal article" date="2020" name="Fungal Divers.">
        <title>Resolving the Mortierellaceae phylogeny through synthesis of multi-gene phylogenetics and phylogenomics.</title>
        <authorList>
            <person name="Vandepol N."/>
            <person name="Liber J."/>
            <person name="Desiro A."/>
            <person name="Na H."/>
            <person name="Kennedy M."/>
            <person name="Barry K."/>
            <person name="Grigoriev I.V."/>
            <person name="Miller A.N."/>
            <person name="O'Donnell K."/>
            <person name="Stajich J.E."/>
            <person name="Bonito G."/>
        </authorList>
    </citation>
    <scope>NUCLEOTIDE SEQUENCE</scope>
    <source>
        <strain evidence="1">KOD1015</strain>
    </source>
</reference>
<protein>
    <submittedName>
        <fullName evidence="1">Uncharacterized protein</fullName>
    </submittedName>
</protein>
<gene>
    <name evidence="1" type="ORF">BGW38_001224</name>
</gene>
<proteinExistence type="predicted"/>
<dbReference type="EMBL" id="JAABOA010001375">
    <property type="protein sequence ID" value="KAF9581670.1"/>
    <property type="molecule type" value="Genomic_DNA"/>
</dbReference>